<dbReference type="AlphaFoldDB" id="A0A1M4W236"/>
<feature type="transmembrane region" description="Helical" evidence="1">
    <location>
        <begin position="293"/>
        <end position="316"/>
    </location>
</feature>
<accession>A0A1M4W236</accession>
<dbReference type="OrthoDB" id="1700423at2"/>
<feature type="transmembrane region" description="Helical" evidence="1">
    <location>
        <begin position="322"/>
        <end position="342"/>
    </location>
</feature>
<dbReference type="EMBL" id="FQVI01000005">
    <property type="protein sequence ID" value="SHE75225.1"/>
    <property type="molecule type" value="Genomic_DNA"/>
</dbReference>
<protein>
    <recommendedName>
        <fullName evidence="4">ABC-type transport system involved in multi-copper enzyme maturation, permease component</fullName>
    </recommendedName>
</protein>
<sequence length="409" mass="45891">MYKYELKKVTGRLSTKVTLGVFCVYLIWMLGAFYIRSEVWVNPRGEEERGIHAIHNLKEMKKEWEGPVTEEKIARVLEANARITSDPEYALEGGGLSNTGYAKRQGFADIRDLINQSFCSFRENDYYMADRLGPEDAQQFYVNRTEHLREWLYGEYSSSFSDKEKAYYIQQFEKMEIPLEYRYQTGWSKTIEFTMVVIMGAAIVVCILVASVFPWEYQTGASSVFYSSCYGRSRGIKAKIGAVLTIAAAVYWAAVLVSSGILLAVFGTDGAGCMIQANGFWKSLYNITNLEAYILCILWGFIICLFMSILTAWISAVTGSSILPIVTSFLLIMAPAVVGQYVTGGLAGDILGLLPHQLMQGTTLLRLFTVYTIGGKVVNLCQILPPLYLGLTAVLLPAVYLVYRKKEVY</sequence>
<keyword evidence="1" id="KW-1133">Transmembrane helix</keyword>
<reference evidence="2 3" key="1">
    <citation type="submission" date="2016-11" db="EMBL/GenBank/DDBJ databases">
        <authorList>
            <person name="Jaros S."/>
            <person name="Januszkiewicz K."/>
            <person name="Wedrychowicz H."/>
        </authorList>
    </citation>
    <scope>NUCLEOTIDE SEQUENCE [LARGE SCALE GENOMIC DNA]</scope>
    <source>
        <strain evidence="2 3">DSM 17459</strain>
    </source>
</reference>
<gene>
    <name evidence="2" type="ORF">SAMN02745158_01447</name>
</gene>
<keyword evidence="1" id="KW-0812">Transmembrane</keyword>
<dbReference type="STRING" id="1122155.SAMN02745158_01447"/>
<evidence type="ECO:0000313" key="2">
    <source>
        <dbReference type="EMBL" id="SHE75225.1"/>
    </source>
</evidence>
<keyword evidence="3" id="KW-1185">Reference proteome</keyword>
<evidence type="ECO:0000256" key="1">
    <source>
        <dbReference type="SAM" id="Phobius"/>
    </source>
</evidence>
<evidence type="ECO:0008006" key="4">
    <source>
        <dbReference type="Google" id="ProtNLM"/>
    </source>
</evidence>
<proteinExistence type="predicted"/>
<name>A0A1M4W236_9CLOT</name>
<feature type="transmembrane region" description="Helical" evidence="1">
    <location>
        <begin position="193"/>
        <end position="215"/>
    </location>
</feature>
<feature type="transmembrane region" description="Helical" evidence="1">
    <location>
        <begin position="236"/>
        <end position="254"/>
    </location>
</feature>
<feature type="transmembrane region" description="Helical" evidence="1">
    <location>
        <begin position="17"/>
        <end position="35"/>
    </location>
</feature>
<feature type="transmembrane region" description="Helical" evidence="1">
    <location>
        <begin position="386"/>
        <end position="403"/>
    </location>
</feature>
<dbReference type="Proteomes" id="UP000184245">
    <property type="component" value="Unassembled WGS sequence"/>
</dbReference>
<organism evidence="2 3">
    <name type="scientific">Lactonifactor longoviformis DSM 17459</name>
    <dbReference type="NCBI Taxonomy" id="1122155"/>
    <lineage>
        <taxon>Bacteria</taxon>
        <taxon>Bacillati</taxon>
        <taxon>Bacillota</taxon>
        <taxon>Clostridia</taxon>
        <taxon>Eubacteriales</taxon>
        <taxon>Clostridiaceae</taxon>
        <taxon>Lactonifactor</taxon>
    </lineage>
</organism>
<evidence type="ECO:0000313" key="3">
    <source>
        <dbReference type="Proteomes" id="UP000184245"/>
    </source>
</evidence>
<dbReference type="RefSeq" id="WP_072850386.1">
    <property type="nucleotide sequence ID" value="NZ_FQVI01000005.1"/>
</dbReference>
<keyword evidence="1" id="KW-0472">Membrane</keyword>